<gene>
    <name evidence="2" type="ORF">DHEL01_v201310</name>
</gene>
<reference evidence="2" key="1">
    <citation type="submission" date="2017-09" db="EMBL/GenBank/DDBJ databases">
        <title>Polyketide synthases of a Diaporthe helianthi virulent isolate.</title>
        <authorList>
            <person name="Baroncelli R."/>
        </authorList>
    </citation>
    <scope>NUCLEOTIDE SEQUENCE [LARGE SCALE GENOMIC DNA]</scope>
    <source>
        <strain evidence="2">7/96</strain>
    </source>
</reference>
<dbReference type="AlphaFoldDB" id="A0A2P5ICP3"/>
<dbReference type="InParanoid" id="A0A2P5ICP3"/>
<evidence type="ECO:0000313" key="2">
    <source>
        <dbReference type="EMBL" id="POS80294.1"/>
    </source>
</evidence>
<accession>A0A2P5ICP3</accession>
<evidence type="ECO:0000313" key="3">
    <source>
        <dbReference type="Proteomes" id="UP000094444"/>
    </source>
</evidence>
<feature type="region of interest" description="Disordered" evidence="1">
    <location>
        <begin position="123"/>
        <end position="177"/>
    </location>
</feature>
<comment type="caution">
    <text evidence="2">The sequence shown here is derived from an EMBL/GenBank/DDBJ whole genome shotgun (WGS) entry which is preliminary data.</text>
</comment>
<organism evidence="2 3">
    <name type="scientific">Diaporthe helianthi</name>
    <dbReference type="NCBI Taxonomy" id="158607"/>
    <lineage>
        <taxon>Eukaryota</taxon>
        <taxon>Fungi</taxon>
        <taxon>Dikarya</taxon>
        <taxon>Ascomycota</taxon>
        <taxon>Pezizomycotina</taxon>
        <taxon>Sordariomycetes</taxon>
        <taxon>Sordariomycetidae</taxon>
        <taxon>Diaporthales</taxon>
        <taxon>Diaporthaceae</taxon>
        <taxon>Diaporthe</taxon>
    </lineage>
</organism>
<keyword evidence="3" id="KW-1185">Reference proteome</keyword>
<dbReference type="EMBL" id="MAVT02000059">
    <property type="protein sequence ID" value="POS80294.1"/>
    <property type="molecule type" value="Genomic_DNA"/>
</dbReference>
<feature type="compositionally biased region" description="Polar residues" evidence="1">
    <location>
        <begin position="148"/>
        <end position="177"/>
    </location>
</feature>
<evidence type="ECO:0000256" key="1">
    <source>
        <dbReference type="SAM" id="MobiDB-lite"/>
    </source>
</evidence>
<proteinExistence type="predicted"/>
<protein>
    <submittedName>
        <fullName evidence="2">Uncharacterized protein</fullName>
    </submittedName>
</protein>
<dbReference type="Proteomes" id="UP000094444">
    <property type="component" value="Unassembled WGS sequence"/>
</dbReference>
<name>A0A2P5ICP3_DIAHE</name>
<sequence>MSSSSVDPQVLEAAQAICMLAQGDGQQQDMTGGAIGLQEDHGCPSTSVHPVVNHEQGGNRERNAMSVRVTRPRRGASHRYHPYMRTAPQQIPANLFVDRPRMLHDPNLGREWVGRAEQLVRETSSSLSRAEEHHDMWQSPFFRRQTREPQSPSPTVIETQAPVPSSQAEAASGTNPQNDCPYTARSLCLQAFLAVPEGEWMCFNDVMEYLHGKNPKLKEQMHRVSEMNRTSRFYSILARLVSGGLLEKSRQPKMPVSWRISAAQRHLANSKAWELVNW</sequence>